<dbReference type="AlphaFoldDB" id="A0A2N1PMF8"/>
<comment type="caution">
    <text evidence="2">The sequence shown here is derived from an EMBL/GenBank/DDBJ whole genome shotgun (WGS) entry which is preliminary data.</text>
</comment>
<dbReference type="Proteomes" id="UP000233256">
    <property type="component" value="Unassembled WGS sequence"/>
</dbReference>
<protein>
    <recommendedName>
        <fullName evidence="1">PEGA domain-containing protein</fullName>
    </recommendedName>
</protein>
<dbReference type="EMBL" id="PGXC01000016">
    <property type="protein sequence ID" value="PKK89526.1"/>
    <property type="molecule type" value="Genomic_DNA"/>
</dbReference>
<evidence type="ECO:0000313" key="3">
    <source>
        <dbReference type="Proteomes" id="UP000233256"/>
    </source>
</evidence>
<dbReference type="Pfam" id="PF08308">
    <property type="entry name" value="PEGA"/>
    <property type="match status" value="1"/>
</dbReference>
<sequence length="237" mass="26155">MFKMSGEFSVVRIDAWILILLSVITISAILNSVFITSALAQEEIGQLMIATVPPGATLYRDDGIIEGLTPQEMILIESGDHDIELVLEGYMPMRRTVKVWPNVVTEYRFELESLSGQIQCPHCGKHFADPTPAPNRNRRGKNFFQELNYLVYRAMDELMPGRTGMLGFAAVLNNPGAIGFGKDTTGPAGVRGLTAGTLGETNLIGKALPNSMDIIDRPSDMTEAQKQENRDHHRILP</sequence>
<evidence type="ECO:0000313" key="2">
    <source>
        <dbReference type="EMBL" id="PKK89526.1"/>
    </source>
</evidence>
<feature type="domain" description="PEGA" evidence="1">
    <location>
        <begin position="45"/>
        <end position="112"/>
    </location>
</feature>
<dbReference type="InterPro" id="IPR013229">
    <property type="entry name" value="PEGA"/>
</dbReference>
<gene>
    <name evidence="2" type="ORF">CVV64_14045</name>
</gene>
<evidence type="ECO:0000259" key="1">
    <source>
        <dbReference type="Pfam" id="PF08308"/>
    </source>
</evidence>
<organism evidence="2 3">
    <name type="scientific">Candidatus Wallbacteria bacterium HGW-Wallbacteria-1</name>
    <dbReference type="NCBI Taxonomy" id="2013854"/>
    <lineage>
        <taxon>Bacteria</taxon>
        <taxon>Candidatus Walliibacteriota</taxon>
    </lineage>
</organism>
<proteinExistence type="predicted"/>
<name>A0A2N1PMF8_9BACT</name>
<accession>A0A2N1PMF8</accession>
<reference evidence="2 3" key="1">
    <citation type="journal article" date="2017" name="ISME J.">
        <title>Potential for microbial H2 and metal transformations associated with novel bacteria and archaea in deep terrestrial subsurface sediments.</title>
        <authorList>
            <person name="Hernsdorf A.W."/>
            <person name="Amano Y."/>
            <person name="Miyakawa K."/>
            <person name="Ise K."/>
            <person name="Suzuki Y."/>
            <person name="Anantharaman K."/>
            <person name="Probst A."/>
            <person name="Burstein D."/>
            <person name="Thomas B.C."/>
            <person name="Banfield J.F."/>
        </authorList>
    </citation>
    <scope>NUCLEOTIDE SEQUENCE [LARGE SCALE GENOMIC DNA]</scope>
    <source>
        <strain evidence="2">HGW-Wallbacteria-1</strain>
    </source>
</reference>